<dbReference type="EMBL" id="HG992983">
    <property type="protein sequence ID" value="CAE7196376.1"/>
    <property type="molecule type" value="Genomic_DNA"/>
</dbReference>
<dbReference type="CDD" id="cd03062">
    <property type="entry name" value="TRX_Fd_Sucrase"/>
    <property type="match status" value="1"/>
</dbReference>
<evidence type="ECO:0000256" key="6">
    <source>
        <dbReference type="ARBA" id="ARBA00022840"/>
    </source>
</evidence>
<sequence>MGLAPGLALGPHSPKNCGSISPLEAWHHLVANPPDHVYGKATTCAYDQVMRGLSLYSLGGPRALRHPALPTRIASQWARNLSRKKKFGEVPLTSLTSKWQSIWDRPSSESEKLRQAERGNAYVLPMFPYPSGTLHLGHLRVYTISDVLARFKHMQGYKVLHPIGWDAFGLPAENAAIERGVHPEKWTLQNIEAMKAQMKEMGGRWDWDAEIRTCDPDFYKHTQRIFLMLHQHGLAYQAESLVNYDPVDQTVLANEQVDANGFSWRSGAKVEKVMLKQWFLKIKEFQEPLLKDLDALARDGRWPEKVLAMQRNWIGKSEGAKLSFDIVSTDSSMRFEPVDVFTTRPDTLFGVQYIALSLCHPVVQQLAIEDESLRTFMDRAKDLAPDTKEGFLLKNIVARNPLAHVGGTTGPSVPVYVAPYVLDDYGSGAVMGVPGHDTRDHAFWRTNRGDEPVRVVIAAKQDTLPLPLIPGSGEDVPMTEKGFVVADIDGFGNMTSKQAADKVVQAIIDSGRYAEKTATWRLRDWLISRQRYWGTPIPIIHCGSCGAVPVPEKDLPVKLPDLPDSFFGGRKGNPLAEDENWKKTTCPKCGSVAERETDTMDTFMDSSWYYFRFLDPKNENALVDPPKTNNGMPVDLYVGGVEHAILHLLYARFISKFLATTPTWPKGYLTNGEPFTRLIAQGMVHGETFTNPESGRFLRPDEVDLSNPSKPLIKATGSTPNVSYEKMSKSKYNGVDPGTTIAKYGADATRAHMLFQAPVGDVLEWDEKKITGVERWLNRVMRLSGAFWLPDVDAKNFTIPTRIDATILEIIQELFPKESSTLKTREQLISLLKPDEAKLWIKTQQTIASVTESYSQTYSLNTIVSDLMTLTNAIWDTPHVSGKTPNLKWYSVAHLVRMLAPIAPGVAEEAWFRVHMFLDWAKLPKDHPTVFTAGFPTPDVKIIPLLTSTHTCVVQVDGKRRFEVEIPKFPLGWDYKDYSASTRYVLKQLGETEVGKEWLDKEDGKLFKIAETSELDENFRMLPQGWSAIVVRNGKLCNLVSKRMPRRNSERSMISRDAVQVASQEVVAHREVHVRIPSSAISDLSPSSWIAERIPNTGYNFPEHAHLSIASFATMLFTRLPRASLPHNLRSFPPSSVRLQSSIPYTATCPSPKCECAASPPDLDIDRKTPLLNTMATYSEQVVFCTGKEDWVSNIEQEEGETGDFVKGLKSVIGKGSPAFDPFTNVLITASSLPKSEQPGATTALLFPSFKRIPNIPHKPEAFSNFATAYLKATSLHPMHNGLSTEQKAALLRDETKSSELPRAEDITKPTILICGHGGRDQRCGILGPLLQSSFCREFQRRGIEANVGLISHIGGHKYAGNVIMYLPPSMQGNALRGSGIWYGRVGPENVEGVVEETLVGGRVITELLRGGVMQGGGNIGRMVEAQLKRESGEEENGGLRLKARARG</sequence>
<dbReference type="GO" id="GO:0005759">
    <property type="term" value="C:mitochondrial matrix"/>
    <property type="evidence" value="ECO:0007669"/>
    <property type="project" value="UniProtKB-SubCell"/>
</dbReference>
<dbReference type="GO" id="GO:0032543">
    <property type="term" value="P:mitochondrial translation"/>
    <property type="evidence" value="ECO:0007669"/>
    <property type="project" value="TreeGrafter"/>
</dbReference>
<evidence type="ECO:0000256" key="9">
    <source>
        <dbReference type="ARBA" id="ARBA00030520"/>
    </source>
</evidence>
<dbReference type="FunFam" id="1.10.730.10:FF:000002">
    <property type="entry name" value="Leucine--tRNA ligase"/>
    <property type="match status" value="1"/>
</dbReference>
<feature type="domain" description="Aminoacyl-tRNA synthetase class Ia" evidence="12">
    <location>
        <begin position="521"/>
        <end position="685"/>
    </location>
</feature>
<dbReference type="EC" id="6.1.1.4" evidence="3"/>
<evidence type="ECO:0000259" key="14">
    <source>
        <dbReference type="Pfam" id="PF13603"/>
    </source>
</evidence>
<dbReference type="InterPro" id="IPR009008">
    <property type="entry name" value="Val/Leu/Ile-tRNA-synth_edit"/>
</dbReference>
<comment type="similarity">
    <text evidence="2 11">Belongs to the class-I aminoacyl-tRNA synthetase family.</text>
</comment>
<dbReference type="PANTHER" id="PTHR43740">
    <property type="entry name" value="LEUCYL-TRNA SYNTHETASE"/>
    <property type="match status" value="1"/>
</dbReference>
<dbReference type="PANTHER" id="PTHR43740:SF2">
    <property type="entry name" value="LEUCINE--TRNA LIGASE, MITOCHONDRIAL"/>
    <property type="match status" value="1"/>
</dbReference>
<dbReference type="SUPFAM" id="SSF52833">
    <property type="entry name" value="Thioredoxin-like"/>
    <property type="match status" value="1"/>
</dbReference>
<dbReference type="Gene3D" id="3.40.50.620">
    <property type="entry name" value="HUPs"/>
    <property type="match status" value="2"/>
</dbReference>
<evidence type="ECO:0000256" key="1">
    <source>
        <dbReference type="ARBA" id="ARBA00004305"/>
    </source>
</evidence>
<evidence type="ECO:0000313" key="16">
    <source>
        <dbReference type="Proteomes" id="UP000472372"/>
    </source>
</evidence>
<dbReference type="SUPFAM" id="SSF47323">
    <property type="entry name" value="Anticodon-binding domain of a subclass of class I aminoacyl-tRNA synthetases"/>
    <property type="match status" value="1"/>
</dbReference>
<dbReference type="GO" id="GO:0006429">
    <property type="term" value="P:leucyl-tRNA aminoacylation"/>
    <property type="evidence" value="ECO:0007669"/>
    <property type="project" value="InterPro"/>
</dbReference>
<evidence type="ECO:0000256" key="11">
    <source>
        <dbReference type="RuleBase" id="RU363035"/>
    </source>
</evidence>
<evidence type="ECO:0000256" key="2">
    <source>
        <dbReference type="ARBA" id="ARBA00005594"/>
    </source>
</evidence>
<keyword evidence="5 11" id="KW-0547">Nucleotide-binding</keyword>
<feature type="domain" description="Aminoacyl-tRNA synthetase class Ia" evidence="12">
    <location>
        <begin position="99"/>
        <end position="295"/>
    </location>
</feature>
<evidence type="ECO:0000256" key="4">
    <source>
        <dbReference type="ARBA" id="ARBA00022598"/>
    </source>
</evidence>
<dbReference type="Pfam" id="PF13603">
    <property type="entry name" value="tRNA-synt_1_2"/>
    <property type="match status" value="1"/>
</dbReference>
<dbReference type="InterPro" id="IPR001412">
    <property type="entry name" value="aa-tRNA-synth_I_CS"/>
</dbReference>
<gene>
    <name evidence="15" type="ORF">PTTW11_08347</name>
</gene>
<dbReference type="InterPro" id="IPR009080">
    <property type="entry name" value="tRNAsynth_Ia_anticodon-bd"/>
</dbReference>
<dbReference type="FunFam" id="3.40.50.620:FF:000100">
    <property type="entry name" value="probable leucine--tRNA ligase, mitochondrial"/>
    <property type="match status" value="1"/>
</dbReference>
<evidence type="ECO:0000259" key="13">
    <source>
        <dbReference type="Pfam" id="PF08264"/>
    </source>
</evidence>
<dbReference type="SUPFAM" id="SSF52374">
    <property type="entry name" value="Nucleotidylyl transferase"/>
    <property type="match status" value="1"/>
</dbReference>
<keyword evidence="4 11" id="KW-0436">Ligase</keyword>
<keyword evidence="8 11" id="KW-0030">Aminoacyl-tRNA synthetase</keyword>
<proteinExistence type="inferred from homology"/>
<dbReference type="InterPro" id="IPR009737">
    <property type="entry name" value="Aim32/Apd1-like"/>
</dbReference>
<dbReference type="Pfam" id="PF08264">
    <property type="entry name" value="Anticodon_1"/>
    <property type="match status" value="1"/>
</dbReference>
<dbReference type="InterPro" id="IPR002302">
    <property type="entry name" value="Leu-tRNA-ligase"/>
</dbReference>
<organism evidence="15 16">
    <name type="scientific">Pyrenophora teres f. teres</name>
    <dbReference type="NCBI Taxonomy" id="97479"/>
    <lineage>
        <taxon>Eukaryota</taxon>
        <taxon>Fungi</taxon>
        <taxon>Dikarya</taxon>
        <taxon>Ascomycota</taxon>
        <taxon>Pezizomycotina</taxon>
        <taxon>Dothideomycetes</taxon>
        <taxon>Pleosporomycetidae</taxon>
        <taxon>Pleosporales</taxon>
        <taxon>Pleosporineae</taxon>
        <taxon>Pleosporaceae</taxon>
        <taxon>Pyrenophora</taxon>
    </lineage>
</organism>
<evidence type="ECO:0000256" key="8">
    <source>
        <dbReference type="ARBA" id="ARBA00023146"/>
    </source>
</evidence>
<keyword evidence="7 11" id="KW-0648">Protein biosynthesis</keyword>
<name>A0A6S6W9J0_9PLEO</name>
<keyword evidence="6 11" id="KW-0067">ATP-binding</keyword>
<evidence type="ECO:0000313" key="15">
    <source>
        <dbReference type="EMBL" id="CAE7196376.1"/>
    </source>
</evidence>
<comment type="catalytic activity">
    <reaction evidence="10">
        <text>tRNA(Leu) + L-leucine + ATP = L-leucyl-tRNA(Leu) + AMP + diphosphate</text>
        <dbReference type="Rhea" id="RHEA:11688"/>
        <dbReference type="Rhea" id="RHEA-COMP:9613"/>
        <dbReference type="Rhea" id="RHEA-COMP:9622"/>
        <dbReference type="ChEBI" id="CHEBI:30616"/>
        <dbReference type="ChEBI" id="CHEBI:33019"/>
        <dbReference type="ChEBI" id="CHEBI:57427"/>
        <dbReference type="ChEBI" id="CHEBI:78442"/>
        <dbReference type="ChEBI" id="CHEBI:78494"/>
        <dbReference type="ChEBI" id="CHEBI:456215"/>
        <dbReference type="EC" id="6.1.1.4"/>
    </reaction>
</comment>
<dbReference type="GO" id="GO:0004823">
    <property type="term" value="F:leucine-tRNA ligase activity"/>
    <property type="evidence" value="ECO:0007669"/>
    <property type="project" value="UniProtKB-EC"/>
</dbReference>
<accession>A0A6S6W9J0</accession>
<dbReference type="InterPro" id="IPR002300">
    <property type="entry name" value="aa-tRNA-synth_Ia"/>
</dbReference>
<dbReference type="InterPro" id="IPR013155">
    <property type="entry name" value="M/V/L/I-tRNA-synth_anticd-bd"/>
</dbReference>
<evidence type="ECO:0000256" key="7">
    <source>
        <dbReference type="ARBA" id="ARBA00022917"/>
    </source>
</evidence>
<evidence type="ECO:0000256" key="3">
    <source>
        <dbReference type="ARBA" id="ARBA00013164"/>
    </source>
</evidence>
<dbReference type="FunFam" id="3.40.50.620:FF:000003">
    <property type="entry name" value="Leucine--tRNA ligase"/>
    <property type="match status" value="1"/>
</dbReference>
<dbReference type="Pfam" id="PF00133">
    <property type="entry name" value="tRNA-synt_1"/>
    <property type="match status" value="2"/>
</dbReference>
<dbReference type="Gene3D" id="3.40.30.10">
    <property type="entry name" value="Glutaredoxin"/>
    <property type="match status" value="1"/>
</dbReference>
<dbReference type="GO" id="GO:0005524">
    <property type="term" value="F:ATP binding"/>
    <property type="evidence" value="ECO:0007669"/>
    <property type="project" value="UniProtKB-KW"/>
</dbReference>
<dbReference type="PRINTS" id="PR00985">
    <property type="entry name" value="TRNASYNTHLEU"/>
</dbReference>
<evidence type="ECO:0000256" key="5">
    <source>
        <dbReference type="ARBA" id="ARBA00022741"/>
    </source>
</evidence>
<feature type="domain" description="Methionyl/Valyl/Leucyl/Isoleucyl-tRNA synthetase anticodon-binding" evidence="13">
    <location>
        <begin position="839"/>
        <end position="968"/>
    </location>
</feature>
<dbReference type="InterPro" id="IPR025709">
    <property type="entry name" value="Leu_tRNA-synth_edit"/>
</dbReference>
<dbReference type="PROSITE" id="PS00178">
    <property type="entry name" value="AA_TRNA_LIGASE_I"/>
    <property type="match status" value="1"/>
</dbReference>
<dbReference type="Pfam" id="PF06999">
    <property type="entry name" value="Suc_Fer-like"/>
    <property type="match status" value="1"/>
</dbReference>
<dbReference type="Proteomes" id="UP000472372">
    <property type="component" value="Chromosome 7"/>
</dbReference>
<feature type="domain" description="Leucyl-tRNA synthetase editing" evidence="14">
    <location>
        <begin position="311"/>
        <end position="506"/>
    </location>
</feature>
<dbReference type="CDD" id="cd00812">
    <property type="entry name" value="LeuRS_core"/>
    <property type="match status" value="1"/>
</dbReference>
<evidence type="ECO:0000259" key="12">
    <source>
        <dbReference type="Pfam" id="PF00133"/>
    </source>
</evidence>
<reference evidence="15" key="1">
    <citation type="submission" date="2021-02" db="EMBL/GenBank/DDBJ databases">
        <authorList>
            <person name="Syme A R."/>
            <person name="Syme A R."/>
            <person name="Moolhuijzen P."/>
        </authorList>
    </citation>
    <scope>NUCLEOTIDE SEQUENCE</scope>
    <source>
        <strain evidence="15">W1-1</strain>
    </source>
</reference>
<dbReference type="GO" id="GO:0002161">
    <property type="term" value="F:aminoacyl-tRNA deacylase activity"/>
    <property type="evidence" value="ECO:0007669"/>
    <property type="project" value="InterPro"/>
</dbReference>
<dbReference type="SUPFAM" id="SSF50677">
    <property type="entry name" value="ValRS/IleRS/LeuRS editing domain"/>
    <property type="match status" value="1"/>
</dbReference>
<dbReference type="InterPro" id="IPR036249">
    <property type="entry name" value="Thioredoxin-like_sf"/>
</dbReference>
<dbReference type="Gene3D" id="1.10.730.10">
    <property type="entry name" value="Isoleucyl-tRNA Synthetase, Domain 1"/>
    <property type="match status" value="2"/>
</dbReference>
<evidence type="ECO:0000256" key="10">
    <source>
        <dbReference type="ARBA" id="ARBA00047469"/>
    </source>
</evidence>
<protein>
    <recommendedName>
        <fullName evidence="3">leucine--tRNA ligase</fullName>
        <ecNumber evidence="3">6.1.1.4</ecNumber>
    </recommendedName>
    <alternativeName>
        <fullName evidence="9">Leucyl-tRNA synthetase</fullName>
    </alternativeName>
</protein>
<dbReference type="InterPro" id="IPR014729">
    <property type="entry name" value="Rossmann-like_a/b/a_fold"/>
</dbReference>
<dbReference type="NCBIfam" id="TIGR00396">
    <property type="entry name" value="leuS_bact"/>
    <property type="match status" value="1"/>
</dbReference>
<comment type="subcellular location">
    <subcellularLocation>
        <location evidence="1">Mitochondrion matrix</location>
    </subcellularLocation>
</comment>